<reference evidence="2" key="1">
    <citation type="journal article" date="2019" name="Int. J. Syst. Evol. Microbiol.">
        <title>The Global Catalogue of Microorganisms (GCM) 10K type strain sequencing project: providing services to taxonomists for standard genome sequencing and annotation.</title>
        <authorList>
            <consortium name="The Broad Institute Genomics Platform"/>
            <consortium name="The Broad Institute Genome Sequencing Center for Infectious Disease"/>
            <person name="Wu L."/>
            <person name="Ma J."/>
        </authorList>
    </citation>
    <scope>NUCLEOTIDE SEQUENCE [LARGE SCALE GENOMIC DNA]</scope>
    <source>
        <strain evidence="2">KCTC 62784</strain>
    </source>
</reference>
<accession>A0ABV7C5W4</accession>
<dbReference type="RefSeq" id="WP_123016393.1">
    <property type="nucleotide sequence ID" value="NZ_AP024911.1"/>
</dbReference>
<gene>
    <name evidence="1" type="ORF">ACFODT_06140</name>
</gene>
<proteinExistence type="predicted"/>
<organism evidence="1 2">
    <name type="scientific">Vibrio zhugei</name>
    <dbReference type="NCBI Taxonomy" id="2479546"/>
    <lineage>
        <taxon>Bacteria</taxon>
        <taxon>Pseudomonadati</taxon>
        <taxon>Pseudomonadota</taxon>
        <taxon>Gammaproteobacteria</taxon>
        <taxon>Vibrionales</taxon>
        <taxon>Vibrionaceae</taxon>
        <taxon>Vibrio</taxon>
    </lineage>
</organism>
<evidence type="ECO:0000313" key="1">
    <source>
        <dbReference type="EMBL" id="MFC3023397.1"/>
    </source>
</evidence>
<dbReference type="EMBL" id="JBHRSE010000039">
    <property type="protein sequence ID" value="MFC3023397.1"/>
    <property type="molecule type" value="Genomic_DNA"/>
</dbReference>
<name>A0ABV7C5W4_9VIBR</name>
<dbReference type="InterPro" id="IPR009749">
    <property type="entry name" value="DUF1315"/>
</dbReference>
<evidence type="ECO:0000313" key="2">
    <source>
        <dbReference type="Proteomes" id="UP001595384"/>
    </source>
</evidence>
<keyword evidence="2" id="KW-1185">Reference proteome</keyword>
<dbReference type="Pfam" id="PF07023">
    <property type="entry name" value="DUF1315"/>
    <property type="match status" value="1"/>
</dbReference>
<sequence length="96" mass="11239">MDKQQLINAITPDIYQRLRQAVETGKWPDGSLLTQQQRDSSMQAVMMYQATHNVEADHMTIDTHGEMVFKSKRELQQQFKSEDDEIVRIKMNDDPK</sequence>
<protein>
    <submittedName>
        <fullName evidence="1">YeaC family protein</fullName>
    </submittedName>
</protein>
<comment type="caution">
    <text evidence="1">The sequence shown here is derived from an EMBL/GenBank/DDBJ whole genome shotgun (WGS) entry which is preliminary data.</text>
</comment>
<dbReference type="Proteomes" id="UP001595384">
    <property type="component" value="Unassembled WGS sequence"/>
</dbReference>